<evidence type="ECO:0000256" key="1">
    <source>
        <dbReference type="ARBA" id="ARBA00022448"/>
    </source>
</evidence>
<sequence length="243" mass="25840">MNAAAPLLELDAVSVQYGSGAKAVTALAGVDLTIRRGEMVAVMGTSGSGKSTLLACAGTLLPPTSGEVRIDGEWVADRPAKELAALRRRLVGFVFQDFNLIPSLTAIENVALPLELDGWKTGRARRAAQLALDNVELGHRADAFPDDLSGGQQQRVAIARGVVGERRLVLADEPTGALDSQTGEVVLRMLRRHVDAGAGALLVTHDARHAAWADRIVFLRDGRVVDETVYSGVEMALADRTRS</sequence>
<dbReference type="GO" id="GO:0016887">
    <property type="term" value="F:ATP hydrolysis activity"/>
    <property type="evidence" value="ECO:0007669"/>
    <property type="project" value="InterPro"/>
</dbReference>
<dbReference type="OrthoDB" id="9802264at2"/>
<dbReference type="AlphaFoldDB" id="A0A175RIN0"/>
<gene>
    <name evidence="5" type="ORF">NS184_14150</name>
</gene>
<dbReference type="PATRIC" id="fig|33881.3.peg.3296"/>
<dbReference type="InterPro" id="IPR017871">
    <property type="entry name" value="ABC_transporter-like_CS"/>
</dbReference>
<evidence type="ECO:0000256" key="2">
    <source>
        <dbReference type="ARBA" id="ARBA00022741"/>
    </source>
</evidence>
<reference evidence="5 6" key="1">
    <citation type="journal article" date="2016" name="Front. Microbiol.">
        <title>Genomic Resource of Rice Seed Associated Bacteria.</title>
        <authorList>
            <person name="Midha S."/>
            <person name="Bansal K."/>
            <person name="Sharma S."/>
            <person name="Kumar N."/>
            <person name="Patil P.P."/>
            <person name="Chaudhry V."/>
            <person name="Patil P.B."/>
        </authorList>
    </citation>
    <scope>NUCLEOTIDE SEQUENCE [LARGE SCALE GENOMIC DNA]</scope>
    <source>
        <strain evidence="5 6">NS184</strain>
    </source>
</reference>
<evidence type="ECO:0000313" key="5">
    <source>
        <dbReference type="EMBL" id="KTR03308.1"/>
    </source>
</evidence>
<dbReference type="Proteomes" id="UP000078252">
    <property type="component" value="Unassembled WGS sequence"/>
</dbReference>
<accession>A0A175RIN0</accession>
<dbReference type="GO" id="GO:0022857">
    <property type="term" value="F:transmembrane transporter activity"/>
    <property type="evidence" value="ECO:0007669"/>
    <property type="project" value="UniProtKB-ARBA"/>
</dbReference>
<dbReference type="CDD" id="cd03255">
    <property type="entry name" value="ABC_MJ0796_LolCDE_FtsE"/>
    <property type="match status" value="1"/>
</dbReference>
<dbReference type="Pfam" id="PF00005">
    <property type="entry name" value="ABC_tran"/>
    <property type="match status" value="1"/>
</dbReference>
<dbReference type="InterPro" id="IPR015854">
    <property type="entry name" value="ABC_transpr_LolD-like"/>
</dbReference>
<dbReference type="STRING" id="33881.NS184_14150"/>
<evidence type="ECO:0000256" key="3">
    <source>
        <dbReference type="ARBA" id="ARBA00022840"/>
    </source>
</evidence>
<dbReference type="PROSITE" id="PS00211">
    <property type="entry name" value="ABC_TRANSPORTER_1"/>
    <property type="match status" value="1"/>
</dbReference>
<comment type="caution">
    <text evidence="5">The sequence shown here is derived from an EMBL/GenBank/DDBJ whole genome shotgun (WGS) entry which is preliminary data.</text>
</comment>
<dbReference type="PROSITE" id="PS50893">
    <property type="entry name" value="ABC_TRANSPORTER_2"/>
    <property type="match status" value="1"/>
</dbReference>
<dbReference type="GO" id="GO:0005886">
    <property type="term" value="C:plasma membrane"/>
    <property type="evidence" value="ECO:0007669"/>
    <property type="project" value="TreeGrafter"/>
</dbReference>
<dbReference type="FunFam" id="3.40.50.300:FF:000032">
    <property type="entry name" value="Export ABC transporter ATP-binding protein"/>
    <property type="match status" value="1"/>
</dbReference>
<dbReference type="PANTHER" id="PTHR24220:SF685">
    <property type="entry name" value="ABC TRANSPORTER RELATED"/>
    <property type="match status" value="1"/>
</dbReference>
<evidence type="ECO:0000313" key="6">
    <source>
        <dbReference type="Proteomes" id="UP000078252"/>
    </source>
</evidence>
<keyword evidence="2" id="KW-0547">Nucleotide-binding</keyword>
<dbReference type="GO" id="GO:0098796">
    <property type="term" value="C:membrane protein complex"/>
    <property type="evidence" value="ECO:0007669"/>
    <property type="project" value="UniProtKB-ARBA"/>
</dbReference>
<evidence type="ECO:0000259" key="4">
    <source>
        <dbReference type="PROSITE" id="PS50893"/>
    </source>
</evidence>
<organism evidence="5 6">
    <name type="scientific">Curtobacterium luteum</name>
    <dbReference type="NCBI Taxonomy" id="33881"/>
    <lineage>
        <taxon>Bacteria</taxon>
        <taxon>Bacillati</taxon>
        <taxon>Actinomycetota</taxon>
        <taxon>Actinomycetes</taxon>
        <taxon>Micrococcales</taxon>
        <taxon>Microbacteriaceae</taxon>
        <taxon>Curtobacterium</taxon>
    </lineage>
</organism>
<proteinExistence type="predicted"/>
<feature type="domain" description="ABC transporter" evidence="4">
    <location>
        <begin position="8"/>
        <end position="238"/>
    </location>
</feature>
<dbReference type="InterPro" id="IPR003439">
    <property type="entry name" value="ABC_transporter-like_ATP-bd"/>
</dbReference>
<keyword evidence="3 5" id="KW-0067">ATP-binding</keyword>
<dbReference type="InterPro" id="IPR003593">
    <property type="entry name" value="AAA+_ATPase"/>
</dbReference>
<dbReference type="SMART" id="SM00382">
    <property type="entry name" value="AAA"/>
    <property type="match status" value="1"/>
</dbReference>
<dbReference type="SUPFAM" id="SSF52540">
    <property type="entry name" value="P-loop containing nucleoside triphosphate hydrolases"/>
    <property type="match status" value="1"/>
</dbReference>
<dbReference type="InterPro" id="IPR017911">
    <property type="entry name" value="MacB-like_ATP-bd"/>
</dbReference>
<dbReference type="Gene3D" id="3.40.50.300">
    <property type="entry name" value="P-loop containing nucleotide triphosphate hydrolases"/>
    <property type="match status" value="1"/>
</dbReference>
<dbReference type="RefSeq" id="WP_058726742.1">
    <property type="nucleotide sequence ID" value="NZ_LDQC01000085.1"/>
</dbReference>
<dbReference type="GO" id="GO:0005524">
    <property type="term" value="F:ATP binding"/>
    <property type="evidence" value="ECO:0007669"/>
    <property type="project" value="UniProtKB-KW"/>
</dbReference>
<keyword evidence="1" id="KW-0813">Transport</keyword>
<dbReference type="EMBL" id="LDQC01000085">
    <property type="protein sequence ID" value="KTR03308.1"/>
    <property type="molecule type" value="Genomic_DNA"/>
</dbReference>
<name>A0A175RIN0_9MICO</name>
<dbReference type="PANTHER" id="PTHR24220">
    <property type="entry name" value="IMPORT ATP-BINDING PROTEIN"/>
    <property type="match status" value="1"/>
</dbReference>
<protein>
    <submittedName>
        <fullName evidence="5">Macrolide ABC transporter ATP-binding protein</fullName>
    </submittedName>
</protein>
<dbReference type="InterPro" id="IPR027417">
    <property type="entry name" value="P-loop_NTPase"/>
</dbReference>